<sequence>MDVEIRVLVCLLRSKCNEFYFADKKIHFIVYSFISEDILRKVRFRGASISHYNMEEQAAQEALGCGYNTDCRGVWFILAIFSLRLSERT</sequence>
<dbReference type="EMBL" id="BAABIY010000014">
    <property type="protein sequence ID" value="GAA5097696.1"/>
    <property type="molecule type" value="Genomic_DNA"/>
</dbReference>
<gene>
    <name evidence="1" type="ORF">GCM10023260_07790</name>
</gene>
<comment type="caution">
    <text evidence="1">The sequence shown here is derived from an EMBL/GenBank/DDBJ whole genome shotgun (WGS) entry which is preliminary data.</text>
</comment>
<organism evidence="1 2">
    <name type="scientific">Bartonella acomydis</name>
    <dbReference type="NCBI Taxonomy" id="686234"/>
    <lineage>
        <taxon>Bacteria</taxon>
        <taxon>Pseudomonadati</taxon>
        <taxon>Pseudomonadota</taxon>
        <taxon>Alphaproteobacteria</taxon>
        <taxon>Hyphomicrobiales</taxon>
        <taxon>Bartonellaceae</taxon>
        <taxon>Bartonella</taxon>
    </lineage>
</organism>
<accession>A0ABP9MQ04</accession>
<proteinExistence type="predicted"/>
<keyword evidence="2" id="KW-1185">Reference proteome</keyword>
<protein>
    <submittedName>
        <fullName evidence="1">Uncharacterized protein</fullName>
    </submittedName>
</protein>
<reference evidence="2" key="1">
    <citation type="journal article" date="2019" name="Int. J. Syst. Evol. Microbiol.">
        <title>The Global Catalogue of Microorganisms (GCM) 10K type strain sequencing project: providing services to taxonomists for standard genome sequencing and annotation.</title>
        <authorList>
            <consortium name="The Broad Institute Genomics Platform"/>
            <consortium name="The Broad Institute Genome Sequencing Center for Infectious Disease"/>
            <person name="Wu L."/>
            <person name="Ma J."/>
        </authorList>
    </citation>
    <scope>NUCLEOTIDE SEQUENCE [LARGE SCALE GENOMIC DNA]</scope>
    <source>
        <strain evidence="2">JCM 17706</strain>
    </source>
</reference>
<evidence type="ECO:0000313" key="2">
    <source>
        <dbReference type="Proteomes" id="UP001501525"/>
    </source>
</evidence>
<name>A0ABP9MQ04_9HYPH</name>
<evidence type="ECO:0000313" key="1">
    <source>
        <dbReference type="EMBL" id="GAA5097696.1"/>
    </source>
</evidence>
<dbReference type="Proteomes" id="UP001501525">
    <property type="component" value="Unassembled WGS sequence"/>
</dbReference>